<accession>A0A1Y1QGE8</accession>
<dbReference type="Proteomes" id="UP000192491">
    <property type="component" value="Unassembled WGS sequence"/>
</dbReference>
<protein>
    <submittedName>
        <fullName evidence="1">Addiction module toxin RelE</fullName>
    </submittedName>
</protein>
<proteinExistence type="predicted"/>
<dbReference type="PIRSF" id="PIRSF018634">
    <property type="entry name" value="UCP018634"/>
    <property type="match status" value="1"/>
</dbReference>
<comment type="caution">
    <text evidence="1">The sequence shown here is derived from an EMBL/GenBank/DDBJ whole genome shotgun (WGS) entry which is preliminary data.</text>
</comment>
<dbReference type="EMBL" id="MTEJ01000316">
    <property type="protein sequence ID" value="OQX04867.1"/>
    <property type="molecule type" value="Genomic_DNA"/>
</dbReference>
<dbReference type="InterPro" id="IPR009387">
    <property type="entry name" value="HigB-2"/>
</dbReference>
<evidence type="ECO:0000313" key="1">
    <source>
        <dbReference type="EMBL" id="OQX04867.1"/>
    </source>
</evidence>
<sequence length="122" mass="13673">MRIFKNTWFTRFAKREKISDDALCKAIAEAERGVVAADLGGHVIKQRVARPGQGKSGGYRTIVIFQQNDKSFFVYGFAKSDRANIDKAELEVFRQAAVHLLTLDEEQLETLLENGALTEVTP</sequence>
<reference evidence="1 2" key="1">
    <citation type="submission" date="2017-01" db="EMBL/GenBank/DDBJ databases">
        <title>Novel large sulfur bacteria in the metagenomes of groundwater-fed chemosynthetic microbial mats in the Lake Huron basin.</title>
        <authorList>
            <person name="Sharrar A.M."/>
            <person name="Flood B.E."/>
            <person name="Bailey J.V."/>
            <person name="Jones D.S."/>
            <person name="Biddanda B."/>
            <person name="Ruberg S.A."/>
            <person name="Marcus D.N."/>
            <person name="Dick G.J."/>
        </authorList>
    </citation>
    <scope>NUCLEOTIDE SEQUENCE [LARGE SCALE GENOMIC DNA]</scope>
    <source>
        <strain evidence="1">A8</strain>
    </source>
</reference>
<evidence type="ECO:0000313" key="2">
    <source>
        <dbReference type="Proteomes" id="UP000192491"/>
    </source>
</evidence>
<dbReference type="AlphaFoldDB" id="A0A1Y1QGE8"/>
<gene>
    <name evidence="1" type="ORF">BWK73_35055</name>
</gene>
<name>A0A1Y1QGE8_9GAMM</name>
<dbReference type="Pfam" id="PF06296">
    <property type="entry name" value="RelE"/>
    <property type="match status" value="1"/>
</dbReference>
<organism evidence="1 2">
    <name type="scientific">Thiothrix lacustris</name>
    <dbReference type="NCBI Taxonomy" id="525917"/>
    <lineage>
        <taxon>Bacteria</taxon>
        <taxon>Pseudomonadati</taxon>
        <taxon>Pseudomonadota</taxon>
        <taxon>Gammaproteobacteria</taxon>
        <taxon>Thiotrichales</taxon>
        <taxon>Thiotrichaceae</taxon>
        <taxon>Thiothrix</taxon>
    </lineage>
</organism>